<evidence type="ECO:0000313" key="3">
    <source>
        <dbReference type="EMBL" id="MFN0292915.1"/>
    </source>
</evidence>
<dbReference type="RefSeq" id="WP_138728671.1">
    <property type="nucleotide sequence ID" value="NZ_SRMP02000034.1"/>
</dbReference>
<evidence type="ECO:0000256" key="1">
    <source>
        <dbReference type="SAM" id="SignalP"/>
    </source>
</evidence>
<reference evidence="3 4" key="1">
    <citation type="submission" date="2024-12" db="EMBL/GenBank/DDBJ databases">
        <authorList>
            <person name="Hu S."/>
        </authorList>
    </citation>
    <scope>NUCLEOTIDE SEQUENCE [LARGE SCALE GENOMIC DNA]</scope>
    <source>
        <strain evidence="3 4">P-25</strain>
    </source>
</reference>
<dbReference type="InterPro" id="IPR013783">
    <property type="entry name" value="Ig-like_fold"/>
</dbReference>
<dbReference type="NCBIfam" id="TIGR04183">
    <property type="entry name" value="Por_Secre_tail"/>
    <property type="match status" value="1"/>
</dbReference>
<dbReference type="PROSITE" id="PS50853">
    <property type="entry name" value="FN3"/>
    <property type="match status" value="1"/>
</dbReference>
<evidence type="ECO:0000313" key="4">
    <source>
        <dbReference type="Proteomes" id="UP001517367"/>
    </source>
</evidence>
<protein>
    <submittedName>
        <fullName evidence="3">T9SS type A sorting domain-containing protein</fullName>
    </submittedName>
</protein>
<proteinExistence type="predicted"/>
<dbReference type="SUPFAM" id="SSF101898">
    <property type="entry name" value="NHL repeat"/>
    <property type="match status" value="1"/>
</dbReference>
<feature type="chain" id="PRO_5045106139" evidence="1">
    <location>
        <begin position="24"/>
        <end position="837"/>
    </location>
</feature>
<keyword evidence="4" id="KW-1185">Reference proteome</keyword>
<feature type="domain" description="Fibronectin type-III" evidence="2">
    <location>
        <begin position="320"/>
        <end position="412"/>
    </location>
</feature>
<gene>
    <name evidence="3" type="ORF">E5L68_016075</name>
</gene>
<evidence type="ECO:0000259" key="2">
    <source>
        <dbReference type="PROSITE" id="PS50853"/>
    </source>
</evidence>
<accession>A0ABW9JM79</accession>
<keyword evidence="1" id="KW-0732">Signal</keyword>
<comment type="caution">
    <text evidence="3">The sequence shown here is derived from an EMBL/GenBank/DDBJ whole genome shotgun (WGS) entry which is preliminary data.</text>
</comment>
<dbReference type="Pfam" id="PF18962">
    <property type="entry name" value="Por_Secre_tail"/>
    <property type="match status" value="1"/>
</dbReference>
<dbReference type="Proteomes" id="UP001517367">
    <property type="component" value="Unassembled WGS sequence"/>
</dbReference>
<dbReference type="InterPro" id="IPR036116">
    <property type="entry name" value="FN3_sf"/>
</dbReference>
<dbReference type="Pfam" id="PF00041">
    <property type="entry name" value="fn3"/>
    <property type="match status" value="1"/>
</dbReference>
<name>A0ABW9JM79_9SPHI</name>
<organism evidence="3 4">
    <name type="scientific">Pedobacter helvus</name>
    <dbReference type="NCBI Taxonomy" id="2563444"/>
    <lineage>
        <taxon>Bacteria</taxon>
        <taxon>Pseudomonadati</taxon>
        <taxon>Bacteroidota</taxon>
        <taxon>Sphingobacteriia</taxon>
        <taxon>Sphingobacteriales</taxon>
        <taxon>Sphingobacteriaceae</taxon>
        <taxon>Pedobacter</taxon>
    </lineage>
</organism>
<dbReference type="InterPro" id="IPR003961">
    <property type="entry name" value="FN3_dom"/>
</dbReference>
<dbReference type="Gene3D" id="2.60.40.10">
    <property type="entry name" value="Immunoglobulins"/>
    <property type="match status" value="1"/>
</dbReference>
<sequence length="837" mass="88915">MKKLYTKIVFIAFLILSSTLSYAQYTASNLETGNQNVALAKDAIGNIYTTRFQAAGLYKVVKYTNGTGTPTDIYTGLVADGGDFPLGLAIAGNGDIYIATSFSDGNGKIIRLNASSSYAATTVQTGRYFTGLAFDNQDRLYALEYNAGAGKYAVVRYSTPATANSAGASLYADIASDLGLSYPTSISVATDGTVYFNNIFNTDGGTTYKGGIVKLTTTNGTSYTKSDLNNTNYTSALFVDEFNNLYAIEAPASTYKLYKYTNGTGTGVEFYSAAFAASYPYLAYGVTAHNNTVFAIDGDNGSSGSRLLKLTPTDVTPPSVPTGLTATPLGGAKIVLNWTANNASEGISGYRIYGGTTANPTTLIASVANGTTTYTHTGLVNAQQYFYKVSAVDIYFNEGGKSADQTATTAKPVINNASYNANTKVLTVTGTNFLALTGANNDISVAKLTITGEGGTTRVLSTSDVEITNATTFSLTLNAADLLVLNPIINRNGNFSTGNTTYNLAVANGWAAGEDVSINTAQATIALAVSNVPKPTITDVAYNGQTAVMVVTGSNFYRLNGNTNDIDATKLTFTGENGMTYTLQSTPNVEITSNTSFTLTLSNTDKYNLSSVLNKNGASSVSNHTYNVAAADRWNAGADPSSSIADLTNNTVIVSNYVDYVLPIELVNFSYQIGNNEIVLNWSTSTEVNNKEFRLARSVNGTTFTPLATVNGIGNSNTLQNYTYTDKNPILGTSYYKLTQIDNDNIVKLERIIPVSYSVSSTEVTIYPNPVSETLNIQNSTNRYNKATLSDISGKVLGRYNLSADVTQINVSKLAKGVYILSLSGDNNNTVKKIIKN</sequence>
<dbReference type="CDD" id="cd00063">
    <property type="entry name" value="FN3"/>
    <property type="match status" value="1"/>
</dbReference>
<dbReference type="SUPFAM" id="SSF49265">
    <property type="entry name" value="Fibronectin type III"/>
    <property type="match status" value="1"/>
</dbReference>
<feature type="signal peptide" evidence="1">
    <location>
        <begin position="1"/>
        <end position="23"/>
    </location>
</feature>
<dbReference type="InterPro" id="IPR026444">
    <property type="entry name" value="Secre_tail"/>
</dbReference>
<dbReference type="SMART" id="SM00060">
    <property type="entry name" value="FN3"/>
    <property type="match status" value="1"/>
</dbReference>
<dbReference type="EMBL" id="SRMP02000034">
    <property type="protein sequence ID" value="MFN0292915.1"/>
    <property type="molecule type" value="Genomic_DNA"/>
</dbReference>